<gene>
    <name evidence="1" type="ORF">BTM25_02640</name>
</gene>
<dbReference type="PANTHER" id="PTHR36221">
    <property type="entry name" value="DUF742 DOMAIN-CONTAINING PROTEIN"/>
    <property type="match status" value="1"/>
</dbReference>
<dbReference type="Proteomes" id="UP000242367">
    <property type="component" value="Unassembled WGS sequence"/>
</dbReference>
<protein>
    <recommendedName>
        <fullName evidence="3">DUF742 domain-containing protein</fullName>
    </recommendedName>
</protein>
<dbReference type="EMBL" id="MTBP01000001">
    <property type="protein sequence ID" value="POM25881.1"/>
    <property type="molecule type" value="Genomic_DNA"/>
</dbReference>
<organism evidence="1 2">
    <name type="scientific">Actinomadura rubteroloni</name>
    <dbReference type="NCBI Taxonomy" id="1926885"/>
    <lineage>
        <taxon>Bacteria</taxon>
        <taxon>Bacillati</taxon>
        <taxon>Actinomycetota</taxon>
        <taxon>Actinomycetes</taxon>
        <taxon>Streptosporangiales</taxon>
        <taxon>Thermomonosporaceae</taxon>
        <taxon>Actinomadura</taxon>
    </lineage>
</organism>
<reference evidence="1 2" key="1">
    <citation type="journal article" date="2017" name="Chemistry">
        <title>Isolation, Biosynthesis and Chemical Modifications of Rubterolones A-F: Rare Tropolone Alkaloids from Actinomadura sp. 5-2.</title>
        <authorList>
            <person name="Guo H."/>
            <person name="Benndorf R."/>
            <person name="Leichnitz D."/>
            <person name="Klassen J.L."/>
            <person name="Vollmers J."/>
            <person name="Gorls H."/>
            <person name="Steinacker M."/>
            <person name="Weigel C."/>
            <person name="Dahse H.M."/>
            <person name="Kaster A.K."/>
            <person name="de Beer Z.W."/>
            <person name="Poulsen M."/>
            <person name="Beemelmanns C."/>
        </authorList>
    </citation>
    <scope>NUCLEOTIDE SEQUENCE [LARGE SCALE GENOMIC DNA]</scope>
    <source>
        <strain evidence="1 2">5-2</strain>
    </source>
</reference>
<dbReference type="PANTHER" id="PTHR36221:SF1">
    <property type="entry name" value="DUF742 DOMAIN-CONTAINING PROTEIN"/>
    <property type="match status" value="1"/>
</dbReference>
<evidence type="ECO:0008006" key="3">
    <source>
        <dbReference type="Google" id="ProtNLM"/>
    </source>
</evidence>
<dbReference type="Pfam" id="PF05331">
    <property type="entry name" value="DUF742"/>
    <property type="match status" value="1"/>
</dbReference>
<dbReference type="InterPro" id="IPR007995">
    <property type="entry name" value="DUF742"/>
</dbReference>
<evidence type="ECO:0000313" key="2">
    <source>
        <dbReference type="Proteomes" id="UP000242367"/>
    </source>
</evidence>
<dbReference type="RefSeq" id="WP_103560930.1">
    <property type="nucleotide sequence ID" value="NZ_MTBP01000001.1"/>
</dbReference>
<keyword evidence="2" id="KW-1185">Reference proteome</keyword>
<evidence type="ECO:0000313" key="1">
    <source>
        <dbReference type="EMBL" id="POM25881.1"/>
    </source>
</evidence>
<name>A0A2P4ULF6_9ACTN</name>
<dbReference type="AlphaFoldDB" id="A0A2P4ULF6"/>
<sequence>MNDDPDPILRPFIVTGGRTHPVDQRLRVETLVSAAPAALAAPLGFERRRIVELCRLPVSVAEIARGVGVPVGVARVLVADLLAERLVIVHANITDAPNVTRELLERIRDGVRAL</sequence>
<proteinExistence type="predicted"/>
<comment type="caution">
    <text evidence="1">The sequence shown here is derived from an EMBL/GenBank/DDBJ whole genome shotgun (WGS) entry which is preliminary data.</text>
</comment>
<accession>A0A2P4ULF6</accession>